<sequence length="127" mass="13999">MFYHIAPVIAWSREGRMPTPSERAHTYFLVAAGADPPLSPTEAPPHIDELRAMLEVDLRDGLAGGAGSNDRPRLLGWEHGPRFRTIHAELGATPQETNCVPTQVIYEEWGNPTFPAGTTLRLTSNVR</sequence>
<dbReference type="EMBL" id="BMKW01000004">
    <property type="protein sequence ID" value="GGJ13777.1"/>
    <property type="molecule type" value="Genomic_DNA"/>
</dbReference>
<dbReference type="RefSeq" id="WP_188967007.1">
    <property type="nucleotide sequence ID" value="NZ_BMKW01000004.1"/>
</dbReference>
<dbReference type="Proteomes" id="UP000661507">
    <property type="component" value="Unassembled WGS sequence"/>
</dbReference>
<gene>
    <name evidence="1" type="ORF">GCM10011320_21230</name>
</gene>
<reference evidence="1" key="1">
    <citation type="journal article" date="2014" name="Int. J. Syst. Evol. Microbiol.">
        <title>Complete genome sequence of Corynebacterium casei LMG S-19264T (=DSM 44701T), isolated from a smear-ripened cheese.</title>
        <authorList>
            <consortium name="US DOE Joint Genome Institute (JGI-PGF)"/>
            <person name="Walter F."/>
            <person name="Albersmeier A."/>
            <person name="Kalinowski J."/>
            <person name="Ruckert C."/>
        </authorList>
    </citation>
    <scope>NUCLEOTIDE SEQUENCE</scope>
    <source>
        <strain evidence="1">CGMCC 1.3617</strain>
    </source>
</reference>
<keyword evidence="2" id="KW-1185">Reference proteome</keyword>
<name>A0A917NPU3_9PROT</name>
<organism evidence="1 2">
    <name type="scientific">Neoroseomonas lacus</name>
    <dbReference type="NCBI Taxonomy" id="287609"/>
    <lineage>
        <taxon>Bacteria</taxon>
        <taxon>Pseudomonadati</taxon>
        <taxon>Pseudomonadota</taxon>
        <taxon>Alphaproteobacteria</taxon>
        <taxon>Acetobacterales</taxon>
        <taxon>Acetobacteraceae</taxon>
        <taxon>Neoroseomonas</taxon>
    </lineage>
</organism>
<evidence type="ECO:0000313" key="2">
    <source>
        <dbReference type="Proteomes" id="UP000661507"/>
    </source>
</evidence>
<protein>
    <submittedName>
        <fullName evidence="1">Uncharacterized protein</fullName>
    </submittedName>
</protein>
<accession>A0A917NPU3</accession>
<evidence type="ECO:0000313" key="1">
    <source>
        <dbReference type="EMBL" id="GGJ13777.1"/>
    </source>
</evidence>
<comment type="caution">
    <text evidence="1">The sequence shown here is derived from an EMBL/GenBank/DDBJ whole genome shotgun (WGS) entry which is preliminary data.</text>
</comment>
<proteinExistence type="predicted"/>
<reference evidence="1" key="2">
    <citation type="submission" date="2020-09" db="EMBL/GenBank/DDBJ databases">
        <authorList>
            <person name="Sun Q."/>
            <person name="Zhou Y."/>
        </authorList>
    </citation>
    <scope>NUCLEOTIDE SEQUENCE</scope>
    <source>
        <strain evidence="1">CGMCC 1.3617</strain>
    </source>
</reference>
<dbReference type="AlphaFoldDB" id="A0A917NPU3"/>